<dbReference type="STRING" id="2018661.A0A2A2J8K3"/>
<dbReference type="InterPro" id="IPR008266">
    <property type="entry name" value="Tyr_kinase_AS"/>
</dbReference>
<feature type="domain" description="Protein kinase" evidence="3">
    <location>
        <begin position="1"/>
        <end position="349"/>
    </location>
</feature>
<feature type="compositionally biased region" description="Basic and acidic residues" evidence="2">
    <location>
        <begin position="187"/>
        <end position="200"/>
    </location>
</feature>
<proteinExistence type="inferred from homology"/>
<dbReference type="GO" id="GO:0005634">
    <property type="term" value="C:nucleus"/>
    <property type="evidence" value="ECO:0007669"/>
    <property type="project" value="TreeGrafter"/>
</dbReference>
<organism evidence="4 5">
    <name type="scientific">Diploscapter pachys</name>
    <dbReference type="NCBI Taxonomy" id="2018661"/>
    <lineage>
        <taxon>Eukaryota</taxon>
        <taxon>Metazoa</taxon>
        <taxon>Ecdysozoa</taxon>
        <taxon>Nematoda</taxon>
        <taxon>Chromadorea</taxon>
        <taxon>Rhabditida</taxon>
        <taxon>Rhabditina</taxon>
        <taxon>Rhabditomorpha</taxon>
        <taxon>Rhabditoidea</taxon>
        <taxon>Rhabditidae</taxon>
        <taxon>Diploscapter</taxon>
    </lineage>
</organism>
<dbReference type="PRINTS" id="PR00114">
    <property type="entry name" value="STPHPHTASE"/>
</dbReference>
<dbReference type="GO" id="GO:0005737">
    <property type="term" value="C:cytoplasm"/>
    <property type="evidence" value="ECO:0007669"/>
    <property type="project" value="TreeGrafter"/>
</dbReference>
<keyword evidence="1" id="KW-0378">Hydrolase</keyword>
<evidence type="ECO:0000256" key="1">
    <source>
        <dbReference type="RuleBase" id="RU004273"/>
    </source>
</evidence>
<evidence type="ECO:0000259" key="3">
    <source>
        <dbReference type="PROSITE" id="PS50011"/>
    </source>
</evidence>
<dbReference type="Gene3D" id="1.10.510.10">
    <property type="entry name" value="Transferase(Phosphotransferase) domain 1"/>
    <property type="match status" value="1"/>
</dbReference>
<dbReference type="InterPro" id="IPR050341">
    <property type="entry name" value="PP1_catalytic_subunit"/>
</dbReference>
<keyword evidence="5" id="KW-1185">Reference proteome</keyword>
<dbReference type="GO" id="GO:0004713">
    <property type="term" value="F:protein tyrosine kinase activity"/>
    <property type="evidence" value="ECO:0007669"/>
    <property type="project" value="InterPro"/>
</dbReference>
<dbReference type="SUPFAM" id="SSF56112">
    <property type="entry name" value="Protein kinase-like (PK-like)"/>
    <property type="match status" value="1"/>
</dbReference>
<dbReference type="InterPro" id="IPR029052">
    <property type="entry name" value="Metallo-depent_PP-like"/>
</dbReference>
<dbReference type="PROSITE" id="PS50011">
    <property type="entry name" value="PROTEIN_KINASE_DOM"/>
    <property type="match status" value="1"/>
</dbReference>
<dbReference type="InterPro" id="IPR020635">
    <property type="entry name" value="Tyr_kinase_cat_dom"/>
</dbReference>
<dbReference type="GO" id="GO:0005524">
    <property type="term" value="F:ATP binding"/>
    <property type="evidence" value="ECO:0007669"/>
    <property type="project" value="InterPro"/>
</dbReference>
<dbReference type="PROSITE" id="PS00109">
    <property type="entry name" value="PROTEIN_KINASE_TYR"/>
    <property type="match status" value="1"/>
</dbReference>
<dbReference type="Proteomes" id="UP000218231">
    <property type="component" value="Unassembled WGS sequence"/>
</dbReference>
<dbReference type="InterPro" id="IPR004843">
    <property type="entry name" value="Calcineurin-like_PHP"/>
</dbReference>
<evidence type="ECO:0000313" key="5">
    <source>
        <dbReference type="Proteomes" id="UP000218231"/>
    </source>
</evidence>
<dbReference type="SMART" id="SM00156">
    <property type="entry name" value="PP2Ac"/>
    <property type="match status" value="1"/>
</dbReference>
<dbReference type="InterPro" id="IPR011009">
    <property type="entry name" value="Kinase-like_dom_sf"/>
</dbReference>
<dbReference type="PRINTS" id="PR00109">
    <property type="entry name" value="TYRKINASE"/>
</dbReference>
<dbReference type="Pfam" id="PF00149">
    <property type="entry name" value="Metallophos"/>
    <property type="match status" value="1"/>
</dbReference>
<protein>
    <recommendedName>
        <fullName evidence="1">Serine/threonine-protein phosphatase</fullName>
        <ecNumber evidence="1">3.1.3.16</ecNumber>
    </recommendedName>
</protein>
<feature type="region of interest" description="Disordered" evidence="2">
    <location>
        <begin position="187"/>
        <end position="283"/>
    </location>
</feature>
<dbReference type="InterPro" id="IPR000719">
    <property type="entry name" value="Prot_kinase_dom"/>
</dbReference>
<dbReference type="PANTHER" id="PTHR11668:SF491">
    <property type="entry name" value="SERINE_THREONINE-PROTEIN PHOSPHATASE"/>
    <property type="match status" value="1"/>
</dbReference>
<feature type="compositionally biased region" description="Polar residues" evidence="2">
    <location>
        <begin position="206"/>
        <end position="219"/>
    </location>
</feature>
<dbReference type="GO" id="GO:0004722">
    <property type="term" value="F:protein serine/threonine phosphatase activity"/>
    <property type="evidence" value="ECO:0007669"/>
    <property type="project" value="UniProtKB-EC"/>
</dbReference>
<dbReference type="AlphaFoldDB" id="A0A2A2J8K3"/>
<reference evidence="4 5" key="1">
    <citation type="journal article" date="2017" name="Curr. Biol.">
        <title>Genome architecture and evolution of a unichromosomal asexual nematode.</title>
        <authorList>
            <person name="Fradin H."/>
            <person name="Zegar C."/>
            <person name="Gutwein M."/>
            <person name="Lucas J."/>
            <person name="Kovtun M."/>
            <person name="Corcoran D."/>
            <person name="Baugh L.R."/>
            <person name="Kiontke K."/>
            <person name="Gunsalus K."/>
            <person name="Fitch D.H."/>
            <person name="Piano F."/>
        </authorList>
    </citation>
    <scope>NUCLEOTIDE SEQUENCE [LARGE SCALE GENOMIC DNA]</scope>
    <source>
        <strain evidence="4">PF1309</strain>
    </source>
</reference>
<evidence type="ECO:0000313" key="4">
    <source>
        <dbReference type="EMBL" id="PAV57983.1"/>
    </source>
</evidence>
<comment type="similarity">
    <text evidence="1">Belongs to the PPP phosphatase family.</text>
</comment>
<comment type="caution">
    <text evidence="4">The sequence shown here is derived from an EMBL/GenBank/DDBJ whole genome shotgun (WGS) entry which is preliminary data.</text>
</comment>
<accession>A0A2A2J8K3</accession>
<dbReference type="OrthoDB" id="5836211at2759"/>
<dbReference type="EMBL" id="LIAE01010609">
    <property type="protein sequence ID" value="PAV57983.1"/>
    <property type="molecule type" value="Genomic_DNA"/>
</dbReference>
<comment type="catalytic activity">
    <reaction evidence="1">
        <text>O-phospho-L-threonyl-[protein] + H2O = L-threonyl-[protein] + phosphate</text>
        <dbReference type="Rhea" id="RHEA:47004"/>
        <dbReference type="Rhea" id="RHEA-COMP:11060"/>
        <dbReference type="Rhea" id="RHEA-COMP:11605"/>
        <dbReference type="ChEBI" id="CHEBI:15377"/>
        <dbReference type="ChEBI" id="CHEBI:30013"/>
        <dbReference type="ChEBI" id="CHEBI:43474"/>
        <dbReference type="ChEBI" id="CHEBI:61977"/>
        <dbReference type="EC" id="3.1.3.16"/>
    </reaction>
</comment>
<dbReference type="Gene3D" id="3.60.21.10">
    <property type="match status" value="1"/>
</dbReference>
<dbReference type="PANTHER" id="PTHR11668">
    <property type="entry name" value="SERINE/THREONINE PROTEIN PHOSPHATASE"/>
    <property type="match status" value="1"/>
</dbReference>
<dbReference type="EC" id="3.1.3.16" evidence="1"/>
<gene>
    <name evidence="4" type="ORF">WR25_04426</name>
</gene>
<dbReference type="SMART" id="SM00219">
    <property type="entry name" value="TyrKc"/>
    <property type="match status" value="1"/>
</dbReference>
<feature type="compositionally biased region" description="Low complexity" evidence="2">
    <location>
        <begin position="244"/>
        <end position="260"/>
    </location>
</feature>
<dbReference type="InterPro" id="IPR001245">
    <property type="entry name" value="Ser-Thr/Tyr_kinase_cat_dom"/>
</dbReference>
<dbReference type="EMBL" id="LIAE01010609">
    <property type="protein sequence ID" value="PAV57984.1"/>
    <property type="molecule type" value="Genomic_DNA"/>
</dbReference>
<dbReference type="Pfam" id="PF07714">
    <property type="entry name" value="PK_Tyr_Ser-Thr"/>
    <property type="match status" value="1"/>
</dbReference>
<sequence length="611" mass="69146">MDFSKEIEIMKKLEYNLHIVSMYGYVASKFVPLMLLEYCELGDVLHYVYENSEIILNNPNGIKELTSYSWQICDGMSYIASKNIVHRDLAARNVLLTKSKVAKIGDFGLAIYSNETINPMQKGLLPLKWLAPECYTENSFSTKSDVYEVMRQCWCLNADDRPTFDENTCLEKSGLEWGGIAAFDMSRESHRSKDKHERSHYAAPQAQDSQNSTRSAIQTPNPPSDSAPMQGANKKPGKSTSDAPSGKPHSLSSSSSSAESNKPKNDLGNAKSNPTPPRQYPMIPDDMRKKFVLRDFVLIHYRKGAVRMNYNVEDLHIIMEMAINKFKRGPSLLEVKAPITICGDLHGQFADLHRILAALGQPYKGTRYLFLGDYVDRGSHSTELIAFLLALTLLLPKRVYLLRGNHEIPNINKSYGFLHELRERYHAEKVAMDLYYHFNEVFSYLPLAGLVAGKILCMHGDKCISPELKRLNDIREIQRPIGMVKPSLVQDLLWSDPDARIKGFQKNQVRAVSFLFGEDAVRGTLKDLNIQLIVRAHQVIEYGYQFFCDKKLVTIFSAERYLDGYNIAGLLKVSATLQVTPLMVMPSEYWAVRAALPANEPEEPTVESKKP</sequence>
<dbReference type="SUPFAM" id="SSF56300">
    <property type="entry name" value="Metallo-dependent phosphatases"/>
    <property type="match status" value="1"/>
</dbReference>
<dbReference type="PROSITE" id="PS00125">
    <property type="entry name" value="SER_THR_PHOSPHATASE"/>
    <property type="match status" value="1"/>
</dbReference>
<name>A0A2A2J8K3_9BILA</name>
<evidence type="ECO:0000256" key="2">
    <source>
        <dbReference type="SAM" id="MobiDB-lite"/>
    </source>
</evidence>
<dbReference type="InterPro" id="IPR006186">
    <property type="entry name" value="Ser/Thr-sp_prot-phosphatase"/>
</dbReference>